<feature type="compositionally biased region" description="Acidic residues" evidence="1">
    <location>
        <begin position="53"/>
        <end position="73"/>
    </location>
</feature>
<accession>A0A0Q9X371</accession>
<keyword evidence="3" id="KW-1185">Reference proteome</keyword>
<sequence length="259" mass="28834">MNAFNVDFGQDEGVVRGGAAPRANMERGDWHWSDEESDDDEPDMMDPVIAASSDEENDEDVEDSGYGSEESEAESAMNPGHQEEEEDDEMWRELGEAIAMMGNEVADEASSGRSSPDEYAPWEQNEVYEPPARLWEPARPPTPFRMVDSRSEASETAEVAVADEGSEAQTINVKWPYLELMSFLKQTVAPDPTEGNLQEDDESMNDMLLADLFDEDNSNMSVMSTPSTRLLINTRIYNGRINKDLGRGHSPLRGTKLQG</sequence>
<feature type="compositionally biased region" description="Acidic residues" evidence="1">
    <location>
        <begin position="35"/>
        <end position="44"/>
    </location>
</feature>
<evidence type="ECO:0000313" key="2">
    <source>
        <dbReference type="EMBL" id="KRF99264.1"/>
    </source>
</evidence>
<dbReference type="AlphaFoldDB" id="A0A0Q9X371"/>
<gene>
    <name evidence="2" type="primary">Dwil\GK23646</name>
    <name evidence="2" type="ORF">Dwil_GK23646</name>
</gene>
<name>A0A0Q9X371_DROWI</name>
<dbReference type="Proteomes" id="UP000007798">
    <property type="component" value="Unassembled WGS sequence"/>
</dbReference>
<dbReference type="OrthoDB" id="8059681at2759"/>
<dbReference type="InParanoid" id="A0A0Q9X371"/>
<feature type="region of interest" description="Disordered" evidence="1">
    <location>
        <begin position="1"/>
        <end position="91"/>
    </location>
</feature>
<organism evidence="2 3">
    <name type="scientific">Drosophila willistoni</name>
    <name type="common">Fruit fly</name>
    <dbReference type="NCBI Taxonomy" id="7260"/>
    <lineage>
        <taxon>Eukaryota</taxon>
        <taxon>Metazoa</taxon>
        <taxon>Ecdysozoa</taxon>
        <taxon>Arthropoda</taxon>
        <taxon>Hexapoda</taxon>
        <taxon>Insecta</taxon>
        <taxon>Pterygota</taxon>
        <taxon>Neoptera</taxon>
        <taxon>Endopterygota</taxon>
        <taxon>Diptera</taxon>
        <taxon>Brachycera</taxon>
        <taxon>Muscomorpha</taxon>
        <taxon>Ephydroidea</taxon>
        <taxon>Drosophilidae</taxon>
        <taxon>Drosophila</taxon>
        <taxon>Sophophora</taxon>
    </lineage>
</organism>
<protein>
    <submittedName>
        <fullName evidence="2">Uncharacterized protein</fullName>
    </submittedName>
</protein>
<proteinExistence type="predicted"/>
<reference evidence="2 3" key="1">
    <citation type="journal article" date="2007" name="Nature">
        <title>Evolution of genes and genomes on the Drosophila phylogeny.</title>
        <authorList>
            <consortium name="Drosophila 12 Genomes Consortium"/>
            <person name="Clark A.G."/>
            <person name="Eisen M.B."/>
            <person name="Smith D.R."/>
            <person name="Bergman C.M."/>
            <person name="Oliver B."/>
            <person name="Markow T.A."/>
            <person name="Kaufman T.C."/>
            <person name="Kellis M."/>
            <person name="Gelbart W."/>
            <person name="Iyer V.N."/>
            <person name="Pollard D.A."/>
            <person name="Sackton T.B."/>
            <person name="Larracuente A.M."/>
            <person name="Singh N.D."/>
            <person name="Abad J.P."/>
            <person name="Abt D.N."/>
            <person name="Adryan B."/>
            <person name="Aguade M."/>
            <person name="Akashi H."/>
            <person name="Anderson W.W."/>
            <person name="Aquadro C.F."/>
            <person name="Ardell D.H."/>
            <person name="Arguello R."/>
            <person name="Artieri C.G."/>
            <person name="Barbash D.A."/>
            <person name="Barker D."/>
            <person name="Barsanti P."/>
            <person name="Batterham P."/>
            <person name="Batzoglou S."/>
            <person name="Begun D."/>
            <person name="Bhutkar A."/>
            <person name="Blanco E."/>
            <person name="Bosak S.A."/>
            <person name="Bradley R.K."/>
            <person name="Brand A.D."/>
            <person name="Brent M.R."/>
            <person name="Brooks A.N."/>
            <person name="Brown R.H."/>
            <person name="Butlin R.K."/>
            <person name="Caggese C."/>
            <person name="Calvi B.R."/>
            <person name="Bernardo de Carvalho A."/>
            <person name="Caspi A."/>
            <person name="Castrezana S."/>
            <person name="Celniker S.E."/>
            <person name="Chang J.L."/>
            <person name="Chapple C."/>
            <person name="Chatterji S."/>
            <person name="Chinwalla A."/>
            <person name="Civetta A."/>
            <person name="Clifton S.W."/>
            <person name="Comeron J.M."/>
            <person name="Costello J.C."/>
            <person name="Coyne J.A."/>
            <person name="Daub J."/>
            <person name="David R.G."/>
            <person name="Delcher A.L."/>
            <person name="Delehaunty K."/>
            <person name="Do C.B."/>
            <person name="Ebling H."/>
            <person name="Edwards K."/>
            <person name="Eickbush T."/>
            <person name="Evans J.D."/>
            <person name="Filipski A."/>
            <person name="Findeiss S."/>
            <person name="Freyhult E."/>
            <person name="Fulton L."/>
            <person name="Fulton R."/>
            <person name="Garcia A.C."/>
            <person name="Gardiner A."/>
            <person name="Garfield D.A."/>
            <person name="Garvin B.E."/>
            <person name="Gibson G."/>
            <person name="Gilbert D."/>
            <person name="Gnerre S."/>
            <person name="Godfrey J."/>
            <person name="Good R."/>
            <person name="Gotea V."/>
            <person name="Gravely B."/>
            <person name="Greenberg A.J."/>
            <person name="Griffiths-Jones S."/>
            <person name="Gross S."/>
            <person name="Guigo R."/>
            <person name="Gustafson E.A."/>
            <person name="Haerty W."/>
            <person name="Hahn M.W."/>
            <person name="Halligan D.L."/>
            <person name="Halpern A.L."/>
            <person name="Halter G.M."/>
            <person name="Han M.V."/>
            <person name="Heger A."/>
            <person name="Hillier L."/>
            <person name="Hinrichs A.S."/>
            <person name="Holmes I."/>
            <person name="Hoskins R.A."/>
            <person name="Hubisz M.J."/>
            <person name="Hultmark D."/>
            <person name="Huntley M.A."/>
            <person name="Jaffe D.B."/>
            <person name="Jagadeeshan S."/>
            <person name="Jeck W.R."/>
            <person name="Johnson J."/>
            <person name="Jones C.D."/>
            <person name="Jordan W.C."/>
            <person name="Karpen G.H."/>
            <person name="Kataoka E."/>
            <person name="Keightley P.D."/>
            <person name="Kheradpour P."/>
            <person name="Kirkness E.F."/>
            <person name="Koerich L.B."/>
            <person name="Kristiansen K."/>
            <person name="Kudrna D."/>
            <person name="Kulathinal R.J."/>
            <person name="Kumar S."/>
            <person name="Kwok R."/>
            <person name="Lander E."/>
            <person name="Langley C.H."/>
            <person name="Lapoint R."/>
            <person name="Lazzaro B.P."/>
            <person name="Lee S.J."/>
            <person name="Levesque L."/>
            <person name="Li R."/>
            <person name="Lin C.F."/>
            <person name="Lin M.F."/>
            <person name="Lindblad-Toh K."/>
            <person name="Llopart A."/>
            <person name="Long M."/>
            <person name="Low L."/>
            <person name="Lozovsky E."/>
            <person name="Lu J."/>
            <person name="Luo M."/>
            <person name="Machado C.A."/>
            <person name="Makalowski W."/>
            <person name="Marzo M."/>
            <person name="Matsuda M."/>
            <person name="Matzkin L."/>
            <person name="McAllister B."/>
            <person name="McBride C.S."/>
            <person name="McKernan B."/>
            <person name="McKernan K."/>
            <person name="Mendez-Lago M."/>
            <person name="Minx P."/>
            <person name="Mollenhauer M.U."/>
            <person name="Montooth K."/>
            <person name="Mount S.M."/>
            <person name="Mu X."/>
            <person name="Myers E."/>
            <person name="Negre B."/>
            <person name="Newfeld S."/>
            <person name="Nielsen R."/>
            <person name="Noor M.A."/>
            <person name="O'Grady P."/>
            <person name="Pachter L."/>
            <person name="Papaceit M."/>
            <person name="Parisi M.J."/>
            <person name="Parisi M."/>
            <person name="Parts L."/>
            <person name="Pedersen J.S."/>
            <person name="Pesole G."/>
            <person name="Phillippy A.M."/>
            <person name="Ponting C.P."/>
            <person name="Pop M."/>
            <person name="Porcelli D."/>
            <person name="Powell J.R."/>
            <person name="Prohaska S."/>
            <person name="Pruitt K."/>
            <person name="Puig M."/>
            <person name="Quesneville H."/>
            <person name="Ram K.R."/>
            <person name="Rand D."/>
            <person name="Rasmussen M.D."/>
            <person name="Reed L.K."/>
            <person name="Reenan R."/>
            <person name="Reily A."/>
            <person name="Remington K.A."/>
            <person name="Rieger T.T."/>
            <person name="Ritchie M.G."/>
            <person name="Robin C."/>
            <person name="Rogers Y.H."/>
            <person name="Rohde C."/>
            <person name="Rozas J."/>
            <person name="Rubenfield M.J."/>
            <person name="Ruiz A."/>
            <person name="Russo S."/>
            <person name="Salzberg S.L."/>
            <person name="Sanchez-Gracia A."/>
            <person name="Saranga D.J."/>
            <person name="Sato H."/>
            <person name="Schaeffer S.W."/>
            <person name="Schatz M.C."/>
            <person name="Schlenke T."/>
            <person name="Schwartz R."/>
            <person name="Segarra C."/>
            <person name="Singh R.S."/>
            <person name="Sirot L."/>
            <person name="Sirota M."/>
            <person name="Sisneros N.B."/>
            <person name="Smith C.D."/>
            <person name="Smith T.F."/>
            <person name="Spieth J."/>
            <person name="Stage D.E."/>
            <person name="Stark A."/>
            <person name="Stephan W."/>
            <person name="Strausberg R.L."/>
            <person name="Strempel S."/>
            <person name="Sturgill D."/>
            <person name="Sutton G."/>
            <person name="Sutton G.G."/>
            <person name="Tao W."/>
            <person name="Teichmann S."/>
            <person name="Tobari Y.N."/>
            <person name="Tomimura Y."/>
            <person name="Tsolas J.M."/>
            <person name="Valente V.L."/>
            <person name="Venter E."/>
            <person name="Venter J.C."/>
            <person name="Vicario S."/>
            <person name="Vieira F.G."/>
            <person name="Vilella A.J."/>
            <person name="Villasante A."/>
            <person name="Walenz B."/>
            <person name="Wang J."/>
            <person name="Wasserman M."/>
            <person name="Watts T."/>
            <person name="Wilson D."/>
            <person name="Wilson R.K."/>
            <person name="Wing R.A."/>
            <person name="Wolfner M.F."/>
            <person name="Wong A."/>
            <person name="Wong G.K."/>
            <person name="Wu C.I."/>
            <person name="Wu G."/>
            <person name="Yamamoto D."/>
            <person name="Yang H.P."/>
            <person name="Yang S.P."/>
            <person name="Yorke J.A."/>
            <person name="Yoshida K."/>
            <person name="Zdobnov E."/>
            <person name="Zhang P."/>
            <person name="Zhang Y."/>
            <person name="Zimin A.V."/>
            <person name="Baldwin J."/>
            <person name="Abdouelleil A."/>
            <person name="Abdulkadir J."/>
            <person name="Abebe A."/>
            <person name="Abera B."/>
            <person name="Abreu J."/>
            <person name="Acer S.C."/>
            <person name="Aftuck L."/>
            <person name="Alexander A."/>
            <person name="An P."/>
            <person name="Anderson E."/>
            <person name="Anderson S."/>
            <person name="Arachi H."/>
            <person name="Azer M."/>
            <person name="Bachantsang P."/>
            <person name="Barry A."/>
            <person name="Bayul T."/>
            <person name="Berlin A."/>
            <person name="Bessette D."/>
            <person name="Bloom T."/>
            <person name="Blye J."/>
            <person name="Boguslavskiy L."/>
            <person name="Bonnet C."/>
            <person name="Boukhgalter B."/>
            <person name="Bourzgui I."/>
            <person name="Brown A."/>
            <person name="Cahill P."/>
            <person name="Channer S."/>
            <person name="Cheshatsang Y."/>
            <person name="Chuda L."/>
            <person name="Citroen M."/>
            <person name="Collymore A."/>
            <person name="Cooke P."/>
            <person name="Costello M."/>
            <person name="D'Aco K."/>
            <person name="Daza R."/>
            <person name="De Haan G."/>
            <person name="DeGray S."/>
            <person name="DeMaso C."/>
            <person name="Dhargay N."/>
            <person name="Dooley K."/>
            <person name="Dooley E."/>
            <person name="Doricent M."/>
            <person name="Dorje P."/>
            <person name="Dorjee K."/>
            <person name="Dupes A."/>
            <person name="Elong R."/>
            <person name="Falk J."/>
            <person name="Farina A."/>
            <person name="Faro S."/>
            <person name="Ferguson D."/>
            <person name="Fisher S."/>
            <person name="Foley C.D."/>
            <person name="Franke A."/>
            <person name="Friedrich D."/>
            <person name="Gadbois L."/>
            <person name="Gearin G."/>
            <person name="Gearin C.R."/>
            <person name="Giannoukos G."/>
            <person name="Goode T."/>
            <person name="Graham J."/>
            <person name="Grandbois E."/>
            <person name="Grewal S."/>
            <person name="Gyaltsen K."/>
            <person name="Hafez N."/>
            <person name="Hagos B."/>
            <person name="Hall J."/>
            <person name="Henson C."/>
            <person name="Hollinger A."/>
            <person name="Honan T."/>
            <person name="Huard M.D."/>
            <person name="Hughes L."/>
            <person name="Hurhula B."/>
            <person name="Husby M.E."/>
            <person name="Kamat A."/>
            <person name="Kanga B."/>
            <person name="Kashin S."/>
            <person name="Khazanovich D."/>
            <person name="Kisner P."/>
            <person name="Lance K."/>
            <person name="Lara M."/>
            <person name="Lee W."/>
            <person name="Lennon N."/>
            <person name="Letendre F."/>
            <person name="LeVine R."/>
            <person name="Lipovsky A."/>
            <person name="Liu X."/>
            <person name="Liu J."/>
            <person name="Liu S."/>
            <person name="Lokyitsang T."/>
            <person name="Lokyitsang Y."/>
            <person name="Lubonja R."/>
            <person name="Lui A."/>
            <person name="MacDonald P."/>
            <person name="Magnisalis V."/>
            <person name="Maru K."/>
            <person name="Matthews C."/>
            <person name="McCusker W."/>
            <person name="McDonough S."/>
            <person name="Mehta T."/>
            <person name="Meldrim J."/>
            <person name="Meneus L."/>
            <person name="Mihai O."/>
            <person name="Mihalev A."/>
            <person name="Mihova T."/>
            <person name="Mittelman R."/>
            <person name="Mlenga V."/>
            <person name="Montmayeur A."/>
            <person name="Mulrain L."/>
            <person name="Navidi A."/>
            <person name="Naylor J."/>
            <person name="Negash T."/>
            <person name="Nguyen T."/>
            <person name="Nguyen N."/>
            <person name="Nicol R."/>
            <person name="Norbu C."/>
            <person name="Norbu N."/>
            <person name="Novod N."/>
            <person name="O'Neill B."/>
            <person name="Osman S."/>
            <person name="Markiewicz E."/>
            <person name="Oyono O.L."/>
            <person name="Patti C."/>
            <person name="Phunkhang P."/>
            <person name="Pierre F."/>
            <person name="Priest M."/>
            <person name="Raghuraman S."/>
            <person name="Rege F."/>
            <person name="Reyes R."/>
            <person name="Rise C."/>
            <person name="Rogov P."/>
            <person name="Ross K."/>
            <person name="Ryan E."/>
            <person name="Settipalli S."/>
            <person name="Shea T."/>
            <person name="Sherpa N."/>
            <person name="Shi L."/>
            <person name="Shih D."/>
            <person name="Sparrow T."/>
            <person name="Spaulding J."/>
            <person name="Stalker J."/>
            <person name="Stange-Thomann N."/>
            <person name="Stavropoulos S."/>
            <person name="Stone C."/>
            <person name="Strader C."/>
            <person name="Tesfaye S."/>
            <person name="Thomson T."/>
            <person name="Thoulutsang Y."/>
            <person name="Thoulutsang D."/>
            <person name="Topham K."/>
            <person name="Topping I."/>
            <person name="Tsamla T."/>
            <person name="Vassiliev H."/>
            <person name="Vo A."/>
            <person name="Wangchuk T."/>
            <person name="Wangdi T."/>
            <person name="Weiand M."/>
            <person name="Wilkinson J."/>
            <person name="Wilson A."/>
            <person name="Yadav S."/>
            <person name="Young G."/>
            <person name="Yu Q."/>
            <person name="Zembek L."/>
            <person name="Zhong D."/>
            <person name="Zimmer A."/>
            <person name="Zwirko Z."/>
            <person name="Jaffe D.B."/>
            <person name="Alvarez P."/>
            <person name="Brockman W."/>
            <person name="Butler J."/>
            <person name="Chin C."/>
            <person name="Gnerre S."/>
            <person name="Grabherr M."/>
            <person name="Kleber M."/>
            <person name="Mauceli E."/>
            <person name="MacCallum I."/>
        </authorList>
    </citation>
    <scope>NUCLEOTIDE SEQUENCE [LARGE SCALE GENOMIC DNA]</scope>
    <source>
        <strain evidence="3">Tucson 14030-0811.24</strain>
    </source>
</reference>
<evidence type="ECO:0000256" key="1">
    <source>
        <dbReference type="SAM" id="MobiDB-lite"/>
    </source>
</evidence>
<evidence type="ECO:0000313" key="3">
    <source>
        <dbReference type="Proteomes" id="UP000007798"/>
    </source>
</evidence>
<dbReference type="EMBL" id="CH964185">
    <property type="protein sequence ID" value="KRF99264.1"/>
    <property type="molecule type" value="Genomic_DNA"/>
</dbReference>
<feature type="compositionally biased region" description="Basic and acidic residues" evidence="1">
    <location>
        <begin position="24"/>
        <end position="34"/>
    </location>
</feature>
<dbReference type="eggNOG" id="KOG1075">
    <property type="taxonomic scope" value="Eukaryota"/>
</dbReference>